<keyword evidence="5" id="KW-1185">Reference proteome</keyword>
<dbReference type="OrthoDB" id="9797680at2"/>
<dbReference type="PANTHER" id="PTHR48439">
    <property type="entry name" value="HEMIMETHYLATED DNA-BINDING DOMAIN-CONTAINING PROTEIN"/>
    <property type="match status" value="1"/>
</dbReference>
<dbReference type="Pfam" id="PF08755">
    <property type="entry name" value="YccV-like"/>
    <property type="match status" value="1"/>
</dbReference>
<sequence>MAGSFRTPPTESTRKGSKRSTYFSPQAGGTVSAPKVAKARFAIGDVVRHRTHSFRGVIFDIDPVFANSEEWYESIPSAMRPRREQPFYHLFAENDESSYIAYVSQQNLVEDGFAGPVDHPSIDLVFDHFDLDDGRYPLHFSLQH</sequence>
<evidence type="ECO:0000259" key="3">
    <source>
        <dbReference type="SMART" id="SM00992"/>
    </source>
</evidence>
<name>A0A917DUD6_9SPHN</name>
<dbReference type="SUPFAM" id="SSF141255">
    <property type="entry name" value="YccV-like"/>
    <property type="match status" value="1"/>
</dbReference>
<dbReference type="Gene3D" id="2.30.30.390">
    <property type="entry name" value="Hemimethylated DNA-binding domain"/>
    <property type="match status" value="1"/>
</dbReference>
<evidence type="ECO:0000313" key="5">
    <source>
        <dbReference type="Proteomes" id="UP000612349"/>
    </source>
</evidence>
<accession>A0A917DUD6</accession>
<dbReference type="RefSeq" id="WP_066771793.1">
    <property type="nucleotide sequence ID" value="NZ_BMIP01000003.1"/>
</dbReference>
<reference evidence="4" key="1">
    <citation type="journal article" date="2014" name="Int. J. Syst. Evol. Microbiol.">
        <title>Complete genome sequence of Corynebacterium casei LMG S-19264T (=DSM 44701T), isolated from a smear-ripened cheese.</title>
        <authorList>
            <consortium name="US DOE Joint Genome Institute (JGI-PGF)"/>
            <person name="Walter F."/>
            <person name="Albersmeier A."/>
            <person name="Kalinowski J."/>
            <person name="Ruckert C."/>
        </authorList>
    </citation>
    <scope>NUCLEOTIDE SEQUENCE</scope>
    <source>
        <strain evidence="4">CGMCC 1.15360</strain>
    </source>
</reference>
<protein>
    <recommendedName>
        <fullName evidence="1">Heat shock protein HspQ</fullName>
    </recommendedName>
</protein>
<dbReference type="GO" id="GO:0003677">
    <property type="term" value="F:DNA binding"/>
    <property type="evidence" value="ECO:0007669"/>
    <property type="project" value="UniProtKB-UniRule"/>
</dbReference>
<feature type="compositionally biased region" description="Polar residues" evidence="2">
    <location>
        <begin position="19"/>
        <end position="29"/>
    </location>
</feature>
<dbReference type="PANTHER" id="PTHR48439:SF1">
    <property type="entry name" value="HEMIMETHYLATED DNA-BINDING DOMAIN-CONTAINING PROTEIN"/>
    <property type="match status" value="1"/>
</dbReference>
<dbReference type="NCBIfam" id="TIGR02097">
    <property type="entry name" value="yccV"/>
    <property type="match status" value="1"/>
</dbReference>
<organism evidence="4 5">
    <name type="scientific">Croceicoccus mobilis</name>
    <dbReference type="NCBI Taxonomy" id="1703339"/>
    <lineage>
        <taxon>Bacteria</taxon>
        <taxon>Pseudomonadati</taxon>
        <taxon>Pseudomonadota</taxon>
        <taxon>Alphaproteobacteria</taxon>
        <taxon>Sphingomonadales</taxon>
        <taxon>Erythrobacteraceae</taxon>
        <taxon>Croceicoccus</taxon>
    </lineage>
</organism>
<dbReference type="Proteomes" id="UP000612349">
    <property type="component" value="Unassembled WGS sequence"/>
</dbReference>
<reference evidence="4" key="2">
    <citation type="submission" date="2020-09" db="EMBL/GenBank/DDBJ databases">
        <authorList>
            <person name="Sun Q."/>
            <person name="Zhou Y."/>
        </authorList>
    </citation>
    <scope>NUCLEOTIDE SEQUENCE</scope>
    <source>
        <strain evidence="4">CGMCC 1.15360</strain>
    </source>
</reference>
<dbReference type="AlphaFoldDB" id="A0A917DUD6"/>
<comment type="caution">
    <text evidence="4">The sequence shown here is derived from an EMBL/GenBank/DDBJ whole genome shotgun (WGS) entry which is preliminary data.</text>
</comment>
<dbReference type="InterPro" id="IPR011722">
    <property type="entry name" value="Hemimethylated_DNA-bd_dom"/>
</dbReference>
<dbReference type="InterPro" id="IPR053189">
    <property type="entry name" value="Clp_protease_adapter_ClpF"/>
</dbReference>
<feature type="domain" description="Hemimethylated DNA-binding" evidence="3">
    <location>
        <begin position="38"/>
        <end position="139"/>
    </location>
</feature>
<evidence type="ECO:0000256" key="2">
    <source>
        <dbReference type="SAM" id="MobiDB-lite"/>
    </source>
</evidence>
<proteinExistence type="predicted"/>
<dbReference type="EMBL" id="BMIP01000003">
    <property type="protein sequence ID" value="GGD69768.1"/>
    <property type="molecule type" value="Genomic_DNA"/>
</dbReference>
<dbReference type="SMART" id="SM00992">
    <property type="entry name" value="YccV-like"/>
    <property type="match status" value="1"/>
</dbReference>
<evidence type="ECO:0000313" key="4">
    <source>
        <dbReference type="EMBL" id="GGD69768.1"/>
    </source>
</evidence>
<feature type="region of interest" description="Disordered" evidence="2">
    <location>
        <begin position="1"/>
        <end position="30"/>
    </location>
</feature>
<gene>
    <name evidence="4" type="ORF">GCM10010990_19140</name>
</gene>
<dbReference type="InterPro" id="IPR036623">
    <property type="entry name" value="Hemimethylated_DNA-bd_sf"/>
</dbReference>
<evidence type="ECO:0000256" key="1">
    <source>
        <dbReference type="NCBIfam" id="TIGR02097"/>
    </source>
</evidence>